<name>A0A8R1IGW0_CAEJA</name>
<protein>
    <submittedName>
        <fullName evidence="1">Uncharacterized protein</fullName>
    </submittedName>
</protein>
<evidence type="ECO:0000313" key="1">
    <source>
        <dbReference type="EnsemblMetazoa" id="CJA31120b.1"/>
    </source>
</evidence>
<sequence>MEQMTNVFVQLFKTSITPSHKIWSVTFRPPTRRNGDVNFYALNDDVAMLLIDIGLDALGAHLPDALLTGPVPSTASQNLRSYHYDIVTNSLALCARREQSAPAMESVRKFRARLMKEGKPDEYTTEEAWNFQLTDSP</sequence>
<accession>A0A8R1IGW0</accession>
<organism evidence="1 2">
    <name type="scientific">Caenorhabditis japonica</name>
    <dbReference type="NCBI Taxonomy" id="281687"/>
    <lineage>
        <taxon>Eukaryota</taxon>
        <taxon>Metazoa</taxon>
        <taxon>Ecdysozoa</taxon>
        <taxon>Nematoda</taxon>
        <taxon>Chromadorea</taxon>
        <taxon>Rhabditida</taxon>
        <taxon>Rhabditina</taxon>
        <taxon>Rhabditomorpha</taxon>
        <taxon>Rhabditoidea</taxon>
        <taxon>Rhabditidae</taxon>
        <taxon>Peloderinae</taxon>
        <taxon>Caenorhabditis</taxon>
    </lineage>
</organism>
<keyword evidence="2" id="KW-1185">Reference proteome</keyword>
<evidence type="ECO:0000313" key="2">
    <source>
        <dbReference type="Proteomes" id="UP000005237"/>
    </source>
</evidence>
<reference evidence="2" key="1">
    <citation type="submission" date="2010-08" db="EMBL/GenBank/DDBJ databases">
        <authorList>
            <consortium name="Caenorhabditis japonica Sequencing Consortium"/>
            <person name="Wilson R.K."/>
        </authorList>
    </citation>
    <scope>NUCLEOTIDE SEQUENCE [LARGE SCALE GENOMIC DNA]</scope>
    <source>
        <strain evidence="2">DF5081</strain>
    </source>
</reference>
<dbReference type="PANTHER" id="PTHR47645:SF1">
    <property type="entry name" value="C2H2-TYPE DOMAIN-CONTAINING PROTEIN-RELATED"/>
    <property type="match status" value="1"/>
</dbReference>
<dbReference type="EnsemblMetazoa" id="CJA31120b.1">
    <property type="protein sequence ID" value="CJA31120b.1"/>
    <property type="gene ID" value="WBGene00206967"/>
</dbReference>
<reference evidence="1" key="2">
    <citation type="submission" date="2022-06" db="UniProtKB">
        <authorList>
            <consortium name="EnsemblMetazoa"/>
        </authorList>
    </citation>
    <scope>IDENTIFICATION</scope>
    <source>
        <strain evidence="1">DF5081</strain>
    </source>
</reference>
<dbReference type="PANTHER" id="PTHR47645">
    <property type="entry name" value="PROTEIN CBG08267"/>
    <property type="match status" value="1"/>
</dbReference>
<dbReference type="AlphaFoldDB" id="A0A8R1IGW0"/>
<proteinExistence type="predicted"/>
<dbReference type="Proteomes" id="UP000005237">
    <property type="component" value="Unassembled WGS sequence"/>
</dbReference>